<feature type="domain" description="Ig-like" evidence="3">
    <location>
        <begin position="12"/>
        <end position="124"/>
    </location>
</feature>
<dbReference type="AlphaFoldDB" id="A0A8C0TJP8"/>
<dbReference type="InterPro" id="IPR013783">
    <property type="entry name" value="Ig-like_fold"/>
</dbReference>
<dbReference type="SMART" id="SM00409">
    <property type="entry name" value="IG"/>
    <property type="match status" value="2"/>
</dbReference>
<dbReference type="InterPro" id="IPR050380">
    <property type="entry name" value="Immune_Resp_Modulators"/>
</dbReference>
<feature type="domain" description="Ig-like" evidence="3">
    <location>
        <begin position="134"/>
        <end position="236"/>
    </location>
</feature>
<dbReference type="Proteomes" id="UP000694542">
    <property type="component" value="Chromosome 21"/>
</dbReference>
<reference evidence="4" key="1">
    <citation type="submission" date="2018-10" db="EMBL/GenBank/DDBJ databases">
        <title>De novo assembly of a Great Dane genome.</title>
        <authorList>
            <person name="Kidd J.M."/>
            <person name="Pendleton A.L."/>
            <person name="Shen F."/>
            <person name="Emery S."/>
        </authorList>
    </citation>
    <scope>NUCLEOTIDE SEQUENCE [LARGE SCALE GENOMIC DNA]</scope>
    <source>
        <strain evidence="4">Great Dane</strain>
    </source>
</reference>
<dbReference type="InterPro" id="IPR007110">
    <property type="entry name" value="Ig-like_dom"/>
</dbReference>
<feature type="transmembrane region" description="Helical" evidence="2">
    <location>
        <begin position="248"/>
        <end position="270"/>
    </location>
</feature>
<sequence>MRQDLKQLRRAETVTGLLQVEMAGKTQKVLLNDTATIVCKIHGYHHLDITVMGITWYWKHQASATEVKLFEFFGDHQMILRSGAYVSQRRLQRGDASLQLPGVQLKEAGEYRCEVVVTPYKAVGTVNLEVVAYPVSSLSPEQAMVKENEEQLILCMASRFYPKNITITWKKWTPKDPQYLEVSEGIITNGTTEDEDGMFSVTSYLMVKPSLEDNMTVYQCVVWHESLPISQSRNFTLIVTETEKTTSVWKNIVISIIVIIFVIVLVICIFKRKVSGSIAKVKLCVLELALGDPWVAQRFGACLWPRARSWRPGIESHVGLPVHGACFSLCLCLCLLSLSL</sequence>
<dbReference type="PROSITE" id="PS50835">
    <property type="entry name" value="IG_LIKE"/>
    <property type="match status" value="2"/>
</dbReference>
<dbReference type="CDD" id="cd00098">
    <property type="entry name" value="IgC1"/>
    <property type="match status" value="1"/>
</dbReference>
<dbReference type="InterPro" id="IPR013106">
    <property type="entry name" value="Ig_V-set"/>
</dbReference>
<dbReference type="InterPro" id="IPR003599">
    <property type="entry name" value="Ig_sub"/>
</dbReference>
<dbReference type="Ensembl" id="ENSCAFT00040040913.1">
    <property type="protein sequence ID" value="ENSCAFP00040035675.1"/>
    <property type="gene ID" value="ENSCAFG00040022024.1"/>
</dbReference>
<feature type="transmembrane region" description="Helical" evidence="2">
    <location>
        <begin position="318"/>
        <end position="338"/>
    </location>
</feature>
<dbReference type="SMART" id="SM00407">
    <property type="entry name" value="IGc1"/>
    <property type="match status" value="1"/>
</dbReference>
<protein>
    <recommendedName>
        <fullName evidence="3">Ig-like domain-containing protein</fullName>
    </recommendedName>
</protein>
<evidence type="ECO:0000256" key="1">
    <source>
        <dbReference type="ARBA" id="ARBA00023319"/>
    </source>
</evidence>
<dbReference type="PANTHER" id="PTHR23411">
    <property type="entry name" value="TAPASIN"/>
    <property type="match status" value="1"/>
</dbReference>
<reference evidence="4" key="2">
    <citation type="submission" date="2025-08" db="UniProtKB">
        <authorList>
            <consortium name="Ensembl"/>
        </authorList>
    </citation>
    <scope>IDENTIFICATION</scope>
</reference>
<evidence type="ECO:0000256" key="2">
    <source>
        <dbReference type="SAM" id="Phobius"/>
    </source>
</evidence>
<keyword evidence="2" id="KW-0472">Membrane</keyword>
<organism evidence="4 5">
    <name type="scientific">Canis lupus familiaris</name>
    <name type="common">Dog</name>
    <name type="synonym">Canis familiaris</name>
    <dbReference type="NCBI Taxonomy" id="9615"/>
    <lineage>
        <taxon>Eukaryota</taxon>
        <taxon>Metazoa</taxon>
        <taxon>Chordata</taxon>
        <taxon>Craniata</taxon>
        <taxon>Vertebrata</taxon>
        <taxon>Euteleostomi</taxon>
        <taxon>Mammalia</taxon>
        <taxon>Eutheria</taxon>
        <taxon>Laurasiatheria</taxon>
        <taxon>Carnivora</taxon>
        <taxon>Caniformia</taxon>
        <taxon>Canidae</taxon>
        <taxon>Canis</taxon>
    </lineage>
</organism>
<dbReference type="Gene3D" id="2.60.40.10">
    <property type="entry name" value="Immunoglobulins"/>
    <property type="match status" value="2"/>
</dbReference>
<dbReference type="Pfam" id="PF07686">
    <property type="entry name" value="V-set"/>
    <property type="match status" value="1"/>
</dbReference>
<keyword evidence="1" id="KW-0393">Immunoglobulin domain</keyword>
<dbReference type="Pfam" id="PF07654">
    <property type="entry name" value="C1-set"/>
    <property type="match status" value="1"/>
</dbReference>
<dbReference type="SUPFAM" id="SSF48726">
    <property type="entry name" value="Immunoglobulin"/>
    <property type="match status" value="2"/>
</dbReference>
<evidence type="ECO:0000313" key="4">
    <source>
        <dbReference type="Ensembl" id="ENSCAFP00040035675.1"/>
    </source>
</evidence>
<dbReference type="InterPro" id="IPR036179">
    <property type="entry name" value="Ig-like_dom_sf"/>
</dbReference>
<keyword evidence="2" id="KW-1133">Transmembrane helix</keyword>
<name>A0A8C0TJP8_CANLF</name>
<evidence type="ECO:0000313" key="5">
    <source>
        <dbReference type="Proteomes" id="UP000694542"/>
    </source>
</evidence>
<dbReference type="InterPro" id="IPR003597">
    <property type="entry name" value="Ig_C1-set"/>
</dbReference>
<dbReference type="InterPro" id="IPR003006">
    <property type="entry name" value="Ig/MHC_CS"/>
</dbReference>
<keyword evidence="2" id="KW-0812">Transmembrane</keyword>
<accession>A0A8C0TJP8</accession>
<proteinExistence type="predicted"/>
<dbReference type="PROSITE" id="PS00290">
    <property type="entry name" value="IG_MHC"/>
    <property type="match status" value="1"/>
</dbReference>
<evidence type="ECO:0000259" key="3">
    <source>
        <dbReference type="PROSITE" id="PS50835"/>
    </source>
</evidence>